<protein>
    <recommendedName>
        <fullName evidence="1">DUF4143 domain-containing protein</fullName>
    </recommendedName>
</protein>
<dbReference type="InterPro" id="IPR025420">
    <property type="entry name" value="DUF4143"/>
</dbReference>
<feature type="domain" description="DUF4143" evidence="1">
    <location>
        <begin position="8"/>
        <end position="108"/>
    </location>
</feature>
<evidence type="ECO:0000313" key="2">
    <source>
        <dbReference type="EMBL" id="EQD75290.1"/>
    </source>
</evidence>
<dbReference type="EMBL" id="AUZY01001302">
    <property type="protein sequence ID" value="EQD75290.1"/>
    <property type="molecule type" value="Genomic_DNA"/>
</dbReference>
<comment type="caution">
    <text evidence="2">The sequence shown here is derived from an EMBL/GenBank/DDBJ whole genome shotgun (WGS) entry which is preliminary data.</text>
</comment>
<name>T1CYR6_9ZZZZ</name>
<dbReference type="PANTHER" id="PTHR33295">
    <property type="entry name" value="ATPASE"/>
    <property type="match status" value="1"/>
</dbReference>
<accession>T1CYR6</accession>
<sequence>MFEFGSVNTPISFVSYMEESYLLFAIPKFDYSFKKQLVNEKKVYSIDNGLSIANSASFTSDKGRMLENAVFVALRRSYKEIYYFRKKGECDFLVKRTGKIIKAIQVTYELNEDNKRRELDGLLEALNEFGLNEGTVITFNQEDEIIAGPREIHVKPAWKCGEF</sequence>
<dbReference type="AlphaFoldDB" id="T1CYR6"/>
<organism evidence="2">
    <name type="scientific">mine drainage metagenome</name>
    <dbReference type="NCBI Taxonomy" id="410659"/>
    <lineage>
        <taxon>unclassified sequences</taxon>
        <taxon>metagenomes</taxon>
        <taxon>ecological metagenomes</taxon>
    </lineage>
</organism>
<gene>
    <name evidence="2" type="ORF">B1B_02203</name>
</gene>
<evidence type="ECO:0000259" key="1">
    <source>
        <dbReference type="Pfam" id="PF13635"/>
    </source>
</evidence>
<proteinExistence type="predicted"/>
<dbReference type="Pfam" id="PF13635">
    <property type="entry name" value="DUF4143"/>
    <property type="match status" value="1"/>
</dbReference>
<dbReference type="PANTHER" id="PTHR33295:SF8">
    <property type="entry name" value="AAA+ ATPASE DOMAIN-CONTAINING PROTEIN"/>
    <property type="match status" value="1"/>
</dbReference>
<reference evidence="2" key="1">
    <citation type="submission" date="2013-08" db="EMBL/GenBank/DDBJ databases">
        <authorList>
            <person name="Mendez C."/>
            <person name="Richter M."/>
            <person name="Ferrer M."/>
            <person name="Sanchez J."/>
        </authorList>
    </citation>
    <scope>NUCLEOTIDE SEQUENCE</scope>
</reference>
<reference evidence="2" key="2">
    <citation type="journal article" date="2014" name="ISME J.">
        <title>Microbial stratification in low pH oxic and suboxic macroscopic growths along an acid mine drainage.</title>
        <authorList>
            <person name="Mendez-Garcia C."/>
            <person name="Mesa V."/>
            <person name="Sprenger R.R."/>
            <person name="Richter M."/>
            <person name="Diez M.S."/>
            <person name="Solano J."/>
            <person name="Bargiela R."/>
            <person name="Golyshina O.V."/>
            <person name="Manteca A."/>
            <person name="Ramos J.L."/>
            <person name="Gallego J.R."/>
            <person name="Llorente I."/>
            <person name="Martins Dos Santos V.A."/>
            <person name="Jensen O.N."/>
            <person name="Pelaez A.I."/>
            <person name="Sanchez J."/>
            <person name="Ferrer M."/>
        </authorList>
    </citation>
    <scope>NUCLEOTIDE SEQUENCE</scope>
</reference>